<accession>A0A497ZN81</accession>
<proteinExistence type="predicted"/>
<dbReference type="Pfam" id="PF12833">
    <property type="entry name" value="HTH_18"/>
    <property type="match status" value="1"/>
</dbReference>
<dbReference type="SUPFAM" id="SSF46689">
    <property type="entry name" value="Homeodomain-like"/>
    <property type="match status" value="2"/>
</dbReference>
<dbReference type="InterPro" id="IPR029062">
    <property type="entry name" value="Class_I_gatase-like"/>
</dbReference>
<dbReference type="InterPro" id="IPR009057">
    <property type="entry name" value="Homeodomain-like_sf"/>
</dbReference>
<evidence type="ECO:0000259" key="4">
    <source>
        <dbReference type="PROSITE" id="PS01124"/>
    </source>
</evidence>
<dbReference type="EMBL" id="RCCT01000001">
    <property type="protein sequence ID" value="RLK10878.1"/>
    <property type="molecule type" value="Genomic_DNA"/>
</dbReference>
<evidence type="ECO:0000313" key="6">
    <source>
        <dbReference type="Proteomes" id="UP000271700"/>
    </source>
</evidence>
<dbReference type="InterPro" id="IPR020449">
    <property type="entry name" value="Tscrpt_reg_AraC-type_HTH"/>
</dbReference>
<dbReference type="Gene3D" id="3.40.50.880">
    <property type="match status" value="1"/>
</dbReference>
<dbReference type="CDD" id="cd03136">
    <property type="entry name" value="GATase1_AraC_ArgR_like"/>
    <property type="match status" value="1"/>
</dbReference>
<dbReference type="InterPro" id="IPR018062">
    <property type="entry name" value="HTH_AraC-typ_CS"/>
</dbReference>
<dbReference type="SMART" id="SM00342">
    <property type="entry name" value="HTH_ARAC"/>
    <property type="match status" value="1"/>
</dbReference>
<dbReference type="InterPro" id="IPR018060">
    <property type="entry name" value="HTH_AraC"/>
</dbReference>
<gene>
    <name evidence="5" type="ORF">CLV75_0865</name>
</gene>
<sequence>MRIVVSHKNTCCIQLVFVQHADTFRNALIPVHPMHKPQHFTFILVEEFSHLAFSCAVEPLRIANWVAGEELYQWSFRSEHGEQAVCSNGSITLVHGGLQSVPKCDQLFVLSGIHMRNHVTKPLLATLRRERARGTNIGALCSGAWLLAEAGFLDGMQAAIHWEYHDSFMEAFPEINLVRSVFVADEKHMTASGGTATADLMLHLIERDHGHDMSVAVADQMVYNAVRNATADQRVSLQSRNGMRNAHLAKAINIMTENIQSPLSPSVIAADIGISTRQLERLFGKFLNTSPKKYFMELRLERARNLLLQTESSVTEVAFACGFESAGHFSRVYRATFGITPMQQRSRLD</sequence>
<reference evidence="5 6" key="1">
    <citation type="submission" date="2018-10" db="EMBL/GenBank/DDBJ databases">
        <title>Genomic Encyclopedia of Archaeal and Bacterial Type Strains, Phase II (KMG-II): from individual species to whole genera.</title>
        <authorList>
            <person name="Goeker M."/>
        </authorList>
    </citation>
    <scope>NUCLEOTIDE SEQUENCE [LARGE SCALE GENOMIC DNA]</scope>
    <source>
        <strain evidence="5 6">DSM 29317</strain>
    </source>
</reference>
<dbReference type="PRINTS" id="PR00032">
    <property type="entry name" value="HTHARAC"/>
</dbReference>
<evidence type="ECO:0000256" key="3">
    <source>
        <dbReference type="ARBA" id="ARBA00023163"/>
    </source>
</evidence>
<dbReference type="InterPro" id="IPR002818">
    <property type="entry name" value="DJ-1/PfpI"/>
</dbReference>
<evidence type="ECO:0000313" key="5">
    <source>
        <dbReference type="EMBL" id="RLK10878.1"/>
    </source>
</evidence>
<comment type="caution">
    <text evidence="5">The sequence shown here is derived from an EMBL/GenBank/DDBJ whole genome shotgun (WGS) entry which is preliminary data.</text>
</comment>
<dbReference type="STRING" id="981384.GCA_000192475_03534"/>
<dbReference type="Gene3D" id="1.10.10.60">
    <property type="entry name" value="Homeodomain-like"/>
    <property type="match status" value="1"/>
</dbReference>
<dbReference type="PROSITE" id="PS01124">
    <property type="entry name" value="HTH_ARAC_FAMILY_2"/>
    <property type="match status" value="1"/>
</dbReference>
<dbReference type="Pfam" id="PF01965">
    <property type="entry name" value="DJ-1_PfpI"/>
    <property type="match status" value="1"/>
</dbReference>
<dbReference type="GO" id="GO:0043565">
    <property type="term" value="F:sequence-specific DNA binding"/>
    <property type="evidence" value="ECO:0007669"/>
    <property type="project" value="InterPro"/>
</dbReference>
<keyword evidence="1" id="KW-0805">Transcription regulation</keyword>
<protein>
    <submittedName>
        <fullName evidence="5">AraC family transcriptional regulator with amidase-like domain</fullName>
    </submittedName>
</protein>
<dbReference type="Proteomes" id="UP000271700">
    <property type="component" value="Unassembled WGS sequence"/>
</dbReference>
<dbReference type="PANTHER" id="PTHR43130">
    <property type="entry name" value="ARAC-FAMILY TRANSCRIPTIONAL REGULATOR"/>
    <property type="match status" value="1"/>
</dbReference>
<evidence type="ECO:0000256" key="1">
    <source>
        <dbReference type="ARBA" id="ARBA00023015"/>
    </source>
</evidence>
<dbReference type="SUPFAM" id="SSF52317">
    <property type="entry name" value="Class I glutamine amidotransferase-like"/>
    <property type="match status" value="1"/>
</dbReference>
<dbReference type="PANTHER" id="PTHR43130:SF3">
    <property type="entry name" value="HTH-TYPE TRANSCRIPTIONAL REGULATOR RV1931C"/>
    <property type="match status" value="1"/>
</dbReference>
<dbReference type="PROSITE" id="PS00041">
    <property type="entry name" value="HTH_ARAC_FAMILY_1"/>
    <property type="match status" value="1"/>
</dbReference>
<dbReference type="GO" id="GO:0003700">
    <property type="term" value="F:DNA-binding transcription factor activity"/>
    <property type="evidence" value="ECO:0007669"/>
    <property type="project" value="InterPro"/>
</dbReference>
<keyword evidence="2" id="KW-0238">DNA-binding</keyword>
<evidence type="ECO:0000256" key="2">
    <source>
        <dbReference type="ARBA" id="ARBA00023125"/>
    </source>
</evidence>
<organism evidence="5 6">
    <name type="scientific">Ruegeria conchae</name>
    <dbReference type="NCBI Taxonomy" id="981384"/>
    <lineage>
        <taxon>Bacteria</taxon>
        <taxon>Pseudomonadati</taxon>
        <taxon>Pseudomonadota</taxon>
        <taxon>Alphaproteobacteria</taxon>
        <taxon>Rhodobacterales</taxon>
        <taxon>Roseobacteraceae</taxon>
        <taxon>Ruegeria</taxon>
    </lineage>
</organism>
<dbReference type="AlphaFoldDB" id="A0A497ZN81"/>
<dbReference type="InterPro" id="IPR052158">
    <property type="entry name" value="INH-QAR"/>
</dbReference>
<keyword evidence="6" id="KW-1185">Reference proteome</keyword>
<name>A0A497ZN81_9RHOB</name>
<keyword evidence="3" id="KW-0804">Transcription</keyword>
<feature type="domain" description="HTH araC/xylS-type" evidence="4">
    <location>
        <begin position="249"/>
        <end position="347"/>
    </location>
</feature>